<gene>
    <name evidence="1" type="ORF">OS123_00720</name>
</gene>
<dbReference type="EMBL" id="JAPMKX010000001">
    <property type="protein sequence ID" value="MCX7537071.1"/>
    <property type="molecule type" value="Genomic_DNA"/>
</dbReference>
<evidence type="ECO:0000313" key="2">
    <source>
        <dbReference type="Proteomes" id="UP001070238"/>
    </source>
</evidence>
<evidence type="ECO:0008006" key="3">
    <source>
        <dbReference type="Google" id="ProtNLM"/>
    </source>
</evidence>
<proteinExistence type="predicted"/>
<reference evidence="1" key="1">
    <citation type="submission" date="2022-11" db="EMBL/GenBank/DDBJ databases">
        <title>Corynebacterium sp. isolated from Penguins.</title>
        <authorList>
            <person name="Sedlar K."/>
            <person name="Svec P."/>
        </authorList>
    </citation>
    <scope>NUCLEOTIDE SEQUENCE</scope>
    <source>
        <strain evidence="1">P5875</strain>
    </source>
</reference>
<dbReference type="Proteomes" id="UP001070238">
    <property type="component" value="Unassembled WGS sequence"/>
</dbReference>
<accession>A0A9Q4GLT5</accession>
<comment type="caution">
    <text evidence="1">The sequence shown here is derived from an EMBL/GenBank/DDBJ whole genome shotgun (WGS) entry which is preliminary data.</text>
</comment>
<dbReference type="AlphaFoldDB" id="A0A9Q4GLT5"/>
<dbReference type="RefSeq" id="WP_267168910.1">
    <property type="nucleotide sequence ID" value="NZ_JAPMKX010000001.1"/>
</dbReference>
<evidence type="ECO:0000313" key="1">
    <source>
        <dbReference type="EMBL" id="MCX7537071.1"/>
    </source>
</evidence>
<name>A0A9Q4GLT5_9CORY</name>
<protein>
    <recommendedName>
        <fullName evidence="3">Big-1 domain-containing protein</fullName>
    </recommendedName>
</protein>
<organism evidence="1 2">
    <name type="scientific">Corynebacterium antarcticum</name>
    <dbReference type="NCBI Taxonomy" id="2800405"/>
    <lineage>
        <taxon>Bacteria</taxon>
        <taxon>Bacillati</taxon>
        <taxon>Actinomycetota</taxon>
        <taxon>Actinomycetes</taxon>
        <taxon>Mycobacteriales</taxon>
        <taxon>Corynebacteriaceae</taxon>
        <taxon>Corynebacterium</taxon>
    </lineage>
</organism>
<sequence length="400" mass="42006">MTNGGDSFGVGDRIRYNFHVVNPTSTPVGILPSGELESFDPTTTSGKNCRWNTFAGNNEGDCPFAFHTVTSEDLDRGYYAPTVSWRIGRPNHVGDPYTTITQTLPRVEFGEPSPPAVAELSLDPIGPVRSGAETIELTADVVVRVRPENTELPPGSEVVLYVDGSRVAVAPVTGDGRTEVPFTLEPVAPGEPESVHSLRARLVPPQGNESPVQVGADARGSVTVLPADRVVEERVLSLGELSDIVSDGTTREVPLTARLTGPGGAVPGAEVLFTVDGEVVGTAITNSEGLAVVAYPLSPVAEGGQPRTVLVTASTQAVTVTTTESPAVSTETTFRVLPAPGPGPSPEDGAEQLAREYPLLAIIASVGSVLAAIARAVGLLEIFPGLRDLGDIRWWNRLMH</sequence>